<reference evidence="1 2" key="1">
    <citation type="journal article" date="2015" name="Nature">
        <title>rRNA introns, odd ribosomes, and small enigmatic genomes across a large radiation of phyla.</title>
        <authorList>
            <person name="Brown C.T."/>
            <person name="Hug L.A."/>
            <person name="Thomas B.C."/>
            <person name="Sharon I."/>
            <person name="Castelle C.J."/>
            <person name="Singh A."/>
            <person name="Wilkins M.J."/>
            <person name="Williams K.H."/>
            <person name="Banfield J.F."/>
        </authorList>
    </citation>
    <scope>NUCLEOTIDE SEQUENCE [LARGE SCALE GENOMIC DNA]</scope>
</reference>
<protein>
    <submittedName>
        <fullName evidence="1">Uncharacterized protein</fullName>
    </submittedName>
</protein>
<proteinExistence type="predicted"/>
<sequence length="138" mass="16059">MTIENSQTFRESLEQLKKEFKLSEEFPLGWEIDRGFNNYWYRAVGDLGEVNASLISPDGRPYKVTIEWSRREKARSAISVYNKRNHPIFPNIENSPDKREEAVMAALAMVYICFPAMDLQLNEDDVAPLFHTLRTCLQ</sequence>
<comment type="caution">
    <text evidence="1">The sequence shown here is derived from an EMBL/GenBank/DDBJ whole genome shotgun (WGS) entry which is preliminary data.</text>
</comment>
<gene>
    <name evidence="1" type="ORF">UT34_C0001G0030</name>
</gene>
<name>A0A0G0Q6E2_9BACT</name>
<dbReference type="EMBL" id="LBWK01000001">
    <property type="protein sequence ID" value="KKR05990.1"/>
    <property type="molecule type" value="Genomic_DNA"/>
</dbReference>
<accession>A0A0G0Q6E2</accession>
<dbReference type="AlphaFoldDB" id="A0A0G0Q6E2"/>
<organism evidence="1 2">
    <name type="scientific">candidate division WS6 bacterium GW2011_GWF2_39_15</name>
    <dbReference type="NCBI Taxonomy" id="1619100"/>
    <lineage>
        <taxon>Bacteria</taxon>
        <taxon>Candidatus Dojkabacteria</taxon>
    </lineage>
</organism>
<evidence type="ECO:0000313" key="2">
    <source>
        <dbReference type="Proteomes" id="UP000034799"/>
    </source>
</evidence>
<dbReference type="STRING" id="1619100.UT34_C0001G0030"/>
<dbReference type="Proteomes" id="UP000034799">
    <property type="component" value="Unassembled WGS sequence"/>
</dbReference>
<evidence type="ECO:0000313" key="1">
    <source>
        <dbReference type="EMBL" id="KKR05990.1"/>
    </source>
</evidence>